<sequence length="290" mass="33710">MPAPLISIVVPCYNQSQYLDECLNSVLNQTYESWECIIVNDGSPDNTEDIAKLWLAKDARFSYIEKENGGLSSARNAGLESAKGNWIQFLDCDDILETNKLKTNSSYLKDGVDVIVSGYRYFESDEGPDKQRIYGRDMFLPEVCINSDDNVDLKFLFKNKNPFVISAPLYSKDVFKRVGKFNENLKSLEDWEFNIRCALDNCTFQHVGYGFKDKVLIRLHNNSMMRSKSNMEHNHKILVNALNDNPNYLKFFGRNNDFNPSVFSVKWFRNIFVLLTPPIFLLLFKRIWRR</sequence>
<keyword evidence="4" id="KW-1185">Reference proteome</keyword>
<reference evidence="4" key="1">
    <citation type="journal article" date="2019" name="Int. J. Syst. Evol. Microbiol.">
        <title>The Global Catalogue of Microorganisms (GCM) 10K type strain sequencing project: providing services to taxonomists for standard genome sequencing and annotation.</title>
        <authorList>
            <consortium name="The Broad Institute Genomics Platform"/>
            <consortium name="The Broad Institute Genome Sequencing Center for Infectious Disease"/>
            <person name="Wu L."/>
            <person name="Ma J."/>
        </authorList>
    </citation>
    <scope>NUCLEOTIDE SEQUENCE [LARGE SCALE GENOMIC DNA]</scope>
    <source>
        <strain evidence="4">CGMCC 1.12966</strain>
    </source>
</reference>
<dbReference type="Proteomes" id="UP000620550">
    <property type="component" value="Unassembled WGS sequence"/>
</dbReference>
<protein>
    <recommendedName>
        <fullName evidence="2">Glycosyltransferase 2-like domain-containing protein</fullName>
    </recommendedName>
</protein>
<dbReference type="InterPro" id="IPR001173">
    <property type="entry name" value="Glyco_trans_2-like"/>
</dbReference>
<organism evidence="3 4">
    <name type="scientific">Sphingobacterium griseoflavum</name>
    <dbReference type="NCBI Taxonomy" id="1474952"/>
    <lineage>
        <taxon>Bacteria</taxon>
        <taxon>Pseudomonadati</taxon>
        <taxon>Bacteroidota</taxon>
        <taxon>Sphingobacteriia</taxon>
        <taxon>Sphingobacteriales</taxon>
        <taxon>Sphingobacteriaceae</taxon>
        <taxon>Sphingobacterium</taxon>
    </lineage>
</organism>
<evidence type="ECO:0000259" key="2">
    <source>
        <dbReference type="Pfam" id="PF00535"/>
    </source>
</evidence>
<accession>A0ABQ3HZW0</accession>
<dbReference type="SUPFAM" id="SSF53448">
    <property type="entry name" value="Nucleotide-diphospho-sugar transferases"/>
    <property type="match status" value="1"/>
</dbReference>
<evidence type="ECO:0000313" key="4">
    <source>
        <dbReference type="Proteomes" id="UP000620550"/>
    </source>
</evidence>
<dbReference type="PANTHER" id="PTHR22916">
    <property type="entry name" value="GLYCOSYLTRANSFERASE"/>
    <property type="match status" value="1"/>
</dbReference>
<dbReference type="RefSeq" id="WP_189626891.1">
    <property type="nucleotide sequence ID" value="NZ_BNAF01000008.1"/>
</dbReference>
<evidence type="ECO:0000313" key="3">
    <source>
        <dbReference type="EMBL" id="GHE39740.1"/>
    </source>
</evidence>
<feature type="transmembrane region" description="Helical" evidence="1">
    <location>
        <begin position="267"/>
        <end position="284"/>
    </location>
</feature>
<keyword evidence="1" id="KW-0472">Membrane</keyword>
<keyword evidence="1" id="KW-0812">Transmembrane</keyword>
<keyword evidence="1" id="KW-1133">Transmembrane helix</keyword>
<dbReference type="Pfam" id="PF00535">
    <property type="entry name" value="Glycos_transf_2"/>
    <property type="match status" value="1"/>
</dbReference>
<comment type="caution">
    <text evidence="3">The sequence shown here is derived from an EMBL/GenBank/DDBJ whole genome shotgun (WGS) entry which is preliminary data.</text>
</comment>
<dbReference type="Gene3D" id="3.90.550.10">
    <property type="entry name" value="Spore Coat Polysaccharide Biosynthesis Protein SpsA, Chain A"/>
    <property type="match status" value="1"/>
</dbReference>
<dbReference type="PANTHER" id="PTHR22916:SF3">
    <property type="entry name" value="UDP-GLCNAC:BETAGAL BETA-1,3-N-ACETYLGLUCOSAMINYLTRANSFERASE-LIKE PROTEIN 1"/>
    <property type="match status" value="1"/>
</dbReference>
<dbReference type="EMBL" id="BNAF01000008">
    <property type="protein sequence ID" value="GHE39740.1"/>
    <property type="molecule type" value="Genomic_DNA"/>
</dbReference>
<name>A0ABQ3HZW0_9SPHI</name>
<evidence type="ECO:0000256" key="1">
    <source>
        <dbReference type="SAM" id="Phobius"/>
    </source>
</evidence>
<feature type="domain" description="Glycosyltransferase 2-like" evidence="2">
    <location>
        <begin position="7"/>
        <end position="133"/>
    </location>
</feature>
<dbReference type="InterPro" id="IPR029044">
    <property type="entry name" value="Nucleotide-diphossugar_trans"/>
</dbReference>
<proteinExistence type="predicted"/>
<gene>
    <name evidence="3" type="ORF">GCM10017764_23800</name>
</gene>